<evidence type="ECO:0000313" key="2">
    <source>
        <dbReference type="EMBL" id="GGF22320.1"/>
    </source>
</evidence>
<dbReference type="EMBL" id="BMHT01000007">
    <property type="protein sequence ID" value="GGF22320.1"/>
    <property type="molecule type" value="Genomic_DNA"/>
</dbReference>
<dbReference type="PANTHER" id="PTHR10381">
    <property type="entry name" value="ATP-DEPENDENT CLP PROTEASE PROTEOLYTIC SUBUNIT"/>
    <property type="match status" value="1"/>
</dbReference>
<dbReference type="InterPro" id="IPR023562">
    <property type="entry name" value="ClpP/TepA"/>
</dbReference>
<dbReference type="Gene3D" id="3.90.226.10">
    <property type="entry name" value="2-enoyl-CoA Hydratase, Chain A, domain 1"/>
    <property type="match status" value="1"/>
</dbReference>
<dbReference type="CDD" id="cd07016">
    <property type="entry name" value="S14_ClpP_1"/>
    <property type="match status" value="1"/>
</dbReference>
<keyword evidence="1" id="KW-0175">Coiled coil</keyword>
<feature type="coiled-coil region" evidence="1">
    <location>
        <begin position="238"/>
        <end position="265"/>
    </location>
</feature>
<dbReference type="Proteomes" id="UP000632273">
    <property type="component" value="Unassembled WGS sequence"/>
</dbReference>
<comment type="caution">
    <text evidence="2">The sequence shown here is derived from an EMBL/GenBank/DDBJ whole genome shotgun (WGS) entry which is preliminary data.</text>
</comment>
<keyword evidence="3" id="KW-1185">Reference proteome</keyword>
<evidence type="ECO:0000256" key="1">
    <source>
        <dbReference type="SAM" id="Coils"/>
    </source>
</evidence>
<organism evidence="2 3">
    <name type="scientific">Hymenobacter cavernae</name>
    <dbReference type="NCBI Taxonomy" id="2044852"/>
    <lineage>
        <taxon>Bacteria</taxon>
        <taxon>Pseudomonadati</taxon>
        <taxon>Bacteroidota</taxon>
        <taxon>Cytophagia</taxon>
        <taxon>Cytophagales</taxon>
        <taxon>Hymenobacteraceae</taxon>
        <taxon>Hymenobacter</taxon>
    </lineage>
</organism>
<evidence type="ECO:0008006" key="4">
    <source>
        <dbReference type="Google" id="ProtNLM"/>
    </source>
</evidence>
<sequence length="363" mass="39873">MERELLIFEGIEMWHAANLDTFLSNLERSGARSCTIRLNSPGGSWLAGQTMRARILASKLTVTTVNEGLVGSACTLVFAAGNVRQAQAHAKFMMHQISGQVDGQIKEIKKVLAAQEALNRSTAEMYVAVSTKSVEEWEQMMEAETWLSAQEAKAIAFCTEVLPAKVGLVAPDASMSGTELHKFYMSLIPKQTEEMKLEEVRNALGKAGVKLADNATEADVLAAIEKLQNKASEPVAAPKSEETELERLKRELQELKDSRANDTANQIEQLVNSAISSGKITATQKDTYTSLLKADFTNTSKILGDMPGRTSVAQRTNLIASTTGADSRNDWDFDKWSKEDERGLLDMKRNNPDKYQNLVAGIK</sequence>
<dbReference type="Pfam" id="PF00574">
    <property type="entry name" value="CLP_protease"/>
    <property type="match status" value="1"/>
</dbReference>
<evidence type="ECO:0000313" key="3">
    <source>
        <dbReference type="Proteomes" id="UP000632273"/>
    </source>
</evidence>
<dbReference type="RefSeq" id="WP_188815580.1">
    <property type="nucleotide sequence ID" value="NZ_BMHT01000007.1"/>
</dbReference>
<accession>A0ABQ1ULY4</accession>
<protein>
    <recommendedName>
        <fullName evidence="4">ATP-dependent Clp protease proteolytic subunit</fullName>
    </recommendedName>
</protein>
<gene>
    <name evidence="2" type="ORF">GCM10011383_37440</name>
</gene>
<dbReference type="InterPro" id="IPR029045">
    <property type="entry name" value="ClpP/crotonase-like_dom_sf"/>
</dbReference>
<name>A0ABQ1ULY4_9BACT</name>
<dbReference type="SUPFAM" id="SSF52096">
    <property type="entry name" value="ClpP/crotonase"/>
    <property type="match status" value="1"/>
</dbReference>
<proteinExistence type="predicted"/>
<reference evidence="3" key="1">
    <citation type="journal article" date="2019" name="Int. J. Syst. Evol. Microbiol.">
        <title>The Global Catalogue of Microorganisms (GCM) 10K type strain sequencing project: providing services to taxonomists for standard genome sequencing and annotation.</title>
        <authorList>
            <consortium name="The Broad Institute Genomics Platform"/>
            <consortium name="The Broad Institute Genome Sequencing Center for Infectious Disease"/>
            <person name="Wu L."/>
            <person name="Ma J."/>
        </authorList>
    </citation>
    <scope>NUCLEOTIDE SEQUENCE [LARGE SCALE GENOMIC DNA]</scope>
    <source>
        <strain evidence="3">CGMCC 1.15197</strain>
    </source>
</reference>
<dbReference type="PANTHER" id="PTHR10381:SF11">
    <property type="entry name" value="ATP-DEPENDENT CLP PROTEASE PROTEOLYTIC SUBUNIT, MITOCHONDRIAL"/>
    <property type="match status" value="1"/>
</dbReference>